<name>A0A6N2NI70_SALVM</name>
<organism evidence="1">
    <name type="scientific">Salix viminalis</name>
    <name type="common">Common osier</name>
    <name type="synonym">Basket willow</name>
    <dbReference type="NCBI Taxonomy" id="40686"/>
    <lineage>
        <taxon>Eukaryota</taxon>
        <taxon>Viridiplantae</taxon>
        <taxon>Streptophyta</taxon>
        <taxon>Embryophyta</taxon>
        <taxon>Tracheophyta</taxon>
        <taxon>Spermatophyta</taxon>
        <taxon>Magnoliopsida</taxon>
        <taxon>eudicotyledons</taxon>
        <taxon>Gunneridae</taxon>
        <taxon>Pentapetalae</taxon>
        <taxon>rosids</taxon>
        <taxon>fabids</taxon>
        <taxon>Malpighiales</taxon>
        <taxon>Salicaceae</taxon>
        <taxon>Saliceae</taxon>
        <taxon>Salix</taxon>
    </lineage>
</organism>
<protein>
    <submittedName>
        <fullName evidence="1">Uncharacterized protein</fullName>
    </submittedName>
</protein>
<dbReference type="AlphaFoldDB" id="A0A6N2NI70"/>
<accession>A0A6N2NI70</accession>
<gene>
    <name evidence="1" type="ORF">SVIM_LOCUS502550</name>
</gene>
<sequence length="89" mass="10303">MDSLSQYYVPGARSEISRYHRLKIDLEFDGRGSVFATDITRCCPHGHSIKVAEIYHFHHYWMSVRNSDSIQVEEPGNEVIDLKVNLAKH</sequence>
<proteinExistence type="predicted"/>
<evidence type="ECO:0000313" key="1">
    <source>
        <dbReference type="EMBL" id="VFU65481.1"/>
    </source>
</evidence>
<reference evidence="1" key="1">
    <citation type="submission" date="2019-03" db="EMBL/GenBank/DDBJ databases">
        <authorList>
            <person name="Mank J."/>
            <person name="Almeida P."/>
        </authorList>
    </citation>
    <scope>NUCLEOTIDE SEQUENCE</scope>
    <source>
        <strain evidence="1">78183</strain>
    </source>
</reference>
<dbReference type="EMBL" id="CAADRP010002285">
    <property type="protein sequence ID" value="VFU65481.1"/>
    <property type="molecule type" value="Genomic_DNA"/>
</dbReference>